<evidence type="ECO:0000256" key="8">
    <source>
        <dbReference type="RuleBase" id="RU003755"/>
    </source>
</evidence>
<evidence type="ECO:0000256" key="1">
    <source>
        <dbReference type="ARBA" id="ARBA00004651"/>
    </source>
</evidence>
<evidence type="ECO:0000259" key="10">
    <source>
        <dbReference type="PROSITE" id="PS50850"/>
    </source>
</evidence>
<keyword evidence="2 8" id="KW-0813">Transport</keyword>
<dbReference type="Proteomes" id="UP000184036">
    <property type="component" value="Unassembled WGS sequence"/>
</dbReference>
<dbReference type="InterPro" id="IPR000109">
    <property type="entry name" value="POT_fam"/>
</dbReference>
<dbReference type="InterPro" id="IPR020846">
    <property type="entry name" value="MFS_dom"/>
</dbReference>
<proteinExistence type="inferred from homology"/>
<evidence type="ECO:0000256" key="7">
    <source>
        <dbReference type="ARBA" id="ARBA00023136"/>
    </source>
</evidence>
<accession>A0A1M5F8B3</accession>
<evidence type="ECO:0000256" key="5">
    <source>
        <dbReference type="ARBA" id="ARBA00022856"/>
    </source>
</evidence>
<evidence type="ECO:0000313" key="12">
    <source>
        <dbReference type="Proteomes" id="UP000184036"/>
    </source>
</evidence>
<feature type="transmembrane region" description="Helical" evidence="9">
    <location>
        <begin position="184"/>
        <end position="208"/>
    </location>
</feature>
<keyword evidence="5" id="KW-0571">Peptide transport</keyword>
<evidence type="ECO:0000256" key="2">
    <source>
        <dbReference type="ARBA" id="ARBA00022448"/>
    </source>
</evidence>
<dbReference type="NCBIfam" id="TIGR00924">
    <property type="entry name" value="yjdL_sub1_fam"/>
    <property type="match status" value="1"/>
</dbReference>
<keyword evidence="4 8" id="KW-0812">Transmembrane</keyword>
<feature type="transmembrane region" description="Helical" evidence="9">
    <location>
        <begin position="156"/>
        <end position="178"/>
    </location>
</feature>
<dbReference type="InterPro" id="IPR005279">
    <property type="entry name" value="Dipep/tripep_permease"/>
</dbReference>
<dbReference type="PROSITE" id="PS01023">
    <property type="entry name" value="PTR2_2"/>
    <property type="match status" value="1"/>
</dbReference>
<dbReference type="AlphaFoldDB" id="A0A1M5F8B3"/>
<dbReference type="PANTHER" id="PTHR23517">
    <property type="entry name" value="RESISTANCE PROTEIN MDTM, PUTATIVE-RELATED-RELATED"/>
    <property type="match status" value="1"/>
</dbReference>
<dbReference type="SUPFAM" id="SSF103473">
    <property type="entry name" value="MFS general substrate transporter"/>
    <property type="match status" value="1"/>
</dbReference>
<dbReference type="CDD" id="cd17346">
    <property type="entry name" value="MFS_DtpA_like"/>
    <property type="match status" value="1"/>
</dbReference>
<name>A0A1M5F8B3_9FLAO</name>
<feature type="transmembrane region" description="Helical" evidence="9">
    <location>
        <begin position="321"/>
        <end position="342"/>
    </location>
</feature>
<keyword evidence="12" id="KW-1185">Reference proteome</keyword>
<dbReference type="InterPro" id="IPR018456">
    <property type="entry name" value="PTR2_symporter_CS"/>
</dbReference>
<dbReference type="Gene3D" id="1.20.1250.20">
    <property type="entry name" value="MFS general substrate transporter like domains"/>
    <property type="match status" value="2"/>
</dbReference>
<dbReference type="PROSITE" id="PS50850">
    <property type="entry name" value="MFS"/>
    <property type="match status" value="1"/>
</dbReference>
<gene>
    <name evidence="11" type="ORF">SAMN05444396_102180</name>
</gene>
<keyword evidence="6 9" id="KW-1133">Transmembrane helix</keyword>
<reference evidence="12" key="1">
    <citation type="submission" date="2016-11" db="EMBL/GenBank/DDBJ databases">
        <authorList>
            <person name="Varghese N."/>
            <person name="Submissions S."/>
        </authorList>
    </citation>
    <scope>NUCLEOTIDE SEQUENCE [LARGE SCALE GENOMIC DNA]</scope>
    <source>
        <strain evidence="12">DSM 19741</strain>
    </source>
</reference>
<feature type="transmembrane region" description="Helical" evidence="9">
    <location>
        <begin position="31"/>
        <end position="50"/>
    </location>
</feature>
<comment type="subcellular location">
    <subcellularLocation>
        <location evidence="1">Cell membrane</location>
        <topology evidence="1">Multi-pass membrane protein</topology>
    </subcellularLocation>
    <subcellularLocation>
        <location evidence="8">Membrane</location>
        <topology evidence="8">Multi-pass membrane protein</topology>
    </subcellularLocation>
</comment>
<comment type="similarity">
    <text evidence="8">Belongs to the major facilitator superfamily. Proton-dependent oligopeptide transporter (POT/PTR) (TC 2.A.17) family.</text>
</comment>
<dbReference type="PANTHER" id="PTHR23517:SF15">
    <property type="entry name" value="PROTON-DEPENDENT OLIGOPEPTIDE FAMILY TRANSPORT PROTEIN"/>
    <property type="match status" value="1"/>
</dbReference>
<sequence>MNTNQLSNQKELFGHPVGLYVLFFVEMWERFSYYGMRAILTLFLAAPLIMGDPQSGYGWSNAETLSFYGTYTMFVYLTSIPGGWIADRYLGQKRAVMLGGAFLCVGHGILAIDAQWAFFTGLVLIVIGVGFLKPNISTMVGGLYEQGDARRDKGFYVFYLGINLGAFLGALIVGFVAAKFGWHYGFGLAGIGMAIGQLVYMFGLKYLVGVGDFLGKKDEASKELLNKPLTSIEKDRMLVLFLSFLIIIVFWGAFEQAGGLMSLYTDQKTNRVLSFSLPLIGNEIPAAVFQSINAFFIIVFATIVGNFWYKWALKGKESSSIFKMAIGLIIMGFGFVFMSIATTEVQMSGDEVIQKSAMIWLVLAYLFHTIGELCASPVSLSFITKLAPVKYASFMMGAYFAATGLGNKVAGAVGGLSEGAGEFKVFTSIFIFCVLFGVLILALLKPLKRLTHGAEDLVIPSH</sequence>
<feature type="transmembrane region" description="Helical" evidence="9">
    <location>
        <begin position="287"/>
        <end position="309"/>
    </location>
</feature>
<evidence type="ECO:0000256" key="4">
    <source>
        <dbReference type="ARBA" id="ARBA00022692"/>
    </source>
</evidence>
<organism evidence="11 12">
    <name type="scientific">Flavobacterium segetis</name>
    <dbReference type="NCBI Taxonomy" id="271157"/>
    <lineage>
        <taxon>Bacteria</taxon>
        <taxon>Pseudomonadati</taxon>
        <taxon>Bacteroidota</taxon>
        <taxon>Flavobacteriia</taxon>
        <taxon>Flavobacteriales</taxon>
        <taxon>Flavobacteriaceae</taxon>
        <taxon>Flavobacterium</taxon>
    </lineage>
</organism>
<evidence type="ECO:0000256" key="3">
    <source>
        <dbReference type="ARBA" id="ARBA00022475"/>
    </source>
</evidence>
<keyword evidence="7 9" id="KW-0472">Membrane</keyword>
<evidence type="ECO:0000256" key="6">
    <source>
        <dbReference type="ARBA" id="ARBA00022989"/>
    </source>
</evidence>
<feature type="transmembrane region" description="Helical" evidence="9">
    <location>
        <begin position="237"/>
        <end position="254"/>
    </location>
</feature>
<protein>
    <submittedName>
        <fullName evidence="11">Proton-dependent oligopeptide transporter, POT family</fullName>
    </submittedName>
</protein>
<dbReference type="STRING" id="271157.SAMN05444396_102180"/>
<dbReference type="GO" id="GO:0006857">
    <property type="term" value="P:oligopeptide transport"/>
    <property type="evidence" value="ECO:0007669"/>
    <property type="project" value="InterPro"/>
</dbReference>
<keyword evidence="3" id="KW-1003">Cell membrane</keyword>
<dbReference type="GO" id="GO:1904680">
    <property type="term" value="F:peptide transmembrane transporter activity"/>
    <property type="evidence" value="ECO:0007669"/>
    <property type="project" value="InterPro"/>
</dbReference>
<dbReference type="Pfam" id="PF00854">
    <property type="entry name" value="PTR2"/>
    <property type="match status" value="2"/>
</dbReference>
<feature type="transmembrane region" description="Helical" evidence="9">
    <location>
        <begin position="357"/>
        <end position="375"/>
    </location>
</feature>
<dbReference type="PROSITE" id="PS01022">
    <property type="entry name" value="PTR2_1"/>
    <property type="match status" value="1"/>
</dbReference>
<keyword evidence="5" id="KW-0653">Protein transport</keyword>
<dbReference type="InterPro" id="IPR036259">
    <property type="entry name" value="MFS_trans_sf"/>
</dbReference>
<feature type="transmembrane region" description="Helical" evidence="9">
    <location>
        <begin position="118"/>
        <end position="144"/>
    </location>
</feature>
<evidence type="ECO:0000313" key="11">
    <source>
        <dbReference type="EMBL" id="SHF87311.1"/>
    </source>
</evidence>
<dbReference type="EMBL" id="FQWE01000002">
    <property type="protein sequence ID" value="SHF87311.1"/>
    <property type="molecule type" value="Genomic_DNA"/>
</dbReference>
<feature type="transmembrane region" description="Helical" evidence="9">
    <location>
        <begin position="387"/>
        <end position="405"/>
    </location>
</feature>
<dbReference type="RefSeq" id="WP_072988201.1">
    <property type="nucleotide sequence ID" value="NZ_FQWE01000002.1"/>
</dbReference>
<feature type="transmembrane region" description="Helical" evidence="9">
    <location>
        <begin position="95"/>
        <end position="112"/>
    </location>
</feature>
<feature type="transmembrane region" description="Helical" evidence="9">
    <location>
        <begin position="65"/>
        <end position="86"/>
    </location>
</feature>
<dbReference type="InterPro" id="IPR050171">
    <property type="entry name" value="MFS_Transporters"/>
</dbReference>
<feature type="transmembrane region" description="Helical" evidence="9">
    <location>
        <begin position="425"/>
        <end position="444"/>
    </location>
</feature>
<dbReference type="GO" id="GO:0005886">
    <property type="term" value="C:plasma membrane"/>
    <property type="evidence" value="ECO:0007669"/>
    <property type="project" value="UniProtKB-SubCell"/>
</dbReference>
<dbReference type="OrthoDB" id="9772725at2"/>
<feature type="domain" description="Major facilitator superfamily (MFS) profile" evidence="10">
    <location>
        <begin position="21"/>
        <end position="445"/>
    </location>
</feature>
<evidence type="ECO:0000256" key="9">
    <source>
        <dbReference type="SAM" id="Phobius"/>
    </source>
</evidence>